<evidence type="ECO:0000313" key="2">
    <source>
        <dbReference type="Proteomes" id="UP000033865"/>
    </source>
</evidence>
<accession>A0A0G1Y1G9</accession>
<comment type="caution">
    <text evidence="1">The sequence shown here is derived from an EMBL/GenBank/DDBJ whole genome shotgun (WGS) entry which is preliminary data.</text>
</comment>
<name>A0A0G1Y1G9_9BACT</name>
<dbReference type="AlphaFoldDB" id="A0A0G1Y1G9"/>
<evidence type="ECO:0008006" key="3">
    <source>
        <dbReference type="Google" id="ProtNLM"/>
    </source>
</evidence>
<dbReference type="EMBL" id="LCRN01000005">
    <property type="protein sequence ID" value="KKW37000.1"/>
    <property type="molecule type" value="Genomic_DNA"/>
</dbReference>
<dbReference type="Gene3D" id="3.40.30.10">
    <property type="entry name" value="Glutaredoxin"/>
    <property type="match status" value="1"/>
</dbReference>
<dbReference type="Proteomes" id="UP000033865">
    <property type="component" value="Unassembled WGS sequence"/>
</dbReference>
<gene>
    <name evidence="1" type="ORF">UY82_C0005G0010</name>
</gene>
<reference evidence="1 2" key="1">
    <citation type="journal article" date="2015" name="Nature">
        <title>rRNA introns, odd ribosomes, and small enigmatic genomes across a large radiation of phyla.</title>
        <authorList>
            <person name="Brown C.T."/>
            <person name="Hug L.A."/>
            <person name="Thomas B.C."/>
            <person name="Sharon I."/>
            <person name="Castelle C.J."/>
            <person name="Singh A."/>
            <person name="Wilkins M.J."/>
            <person name="Williams K.H."/>
            <person name="Banfield J.F."/>
        </authorList>
    </citation>
    <scope>NUCLEOTIDE SEQUENCE [LARGE SCALE GENOMIC DNA]</scope>
</reference>
<organism evidence="1 2">
    <name type="scientific">Candidatus Uhrbacteria bacterium GW2011_GWC2_53_7</name>
    <dbReference type="NCBI Taxonomy" id="1618986"/>
    <lineage>
        <taxon>Bacteria</taxon>
        <taxon>Candidatus Uhriibacteriota</taxon>
    </lineage>
</organism>
<sequence length="270" mass="29244">MDKATRRLRIGFSILGAVMLLGAVLLWDARATIALNVARQEEAARPAEIELTLLAPSACALCLDGSRIVEAIEKQNVRILKSETLSADSQEGRTLIETYGVTRAPAILIRGEYNKENIRETLAAFGGEEKEGTLVIEAKQPVYVDLASNETIGLVDVTYLADSSCPDCYNPAIHKTILENTFGLTIQTETTVDAQSAQGRALLKEYALAQTPSVLLSSQARAYALLAETWKQVGTIEENGTFVFRQNAALGPVVYKDVKAGTIIRPTTSD</sequence>
<evidence type="ECO:0000313" key="1">
    <source>
        <dbReference type="EMBL" id="KKW37000.1"/>
    </source>
</evidence>
<proteinExistence type="predicted"/>
<protein>
    <recommendedName>
        <fullName evidence="3">Thioredoxin-like fold domain-containing protein</fullName>
    </recommendedName>
</protein>